<keyword evidence="3" id="KW-1185">Reference proteome</keyword>
<dbReference type="Proteomes" id="UP000011859">
    <property type="component" value="Chromosome"/>
</dbReference>
<proteinExistence type="predicted"/>
<protein>
    <submittedName>
        <fullName evidence="2">Uncharacterized protein</fullName>
    </submittedName>
</protein>
<evidence type="ECO:0000313" key="3">
    <source>
        <dbReference type="Proteomes" id="UP000011859"/>
    </source>
</evidence>
<sequence length="184" mass="19631" precursor="true">MGPENPILAIASALHAARLRDLPVIVYDERDWERYSAWSSGLTREERAKVAQEERATGQPQGPTVRSFRRAAEQECLVTVFPQLWGSTALGYGGIGGAAMTTAYTVVVEAQACGQRAVYFGSSGRLAYLVPIDGPNEEAFRRALESRRLPSVQEAQALGWPPEPPSERAAAPGEMGSAAGGAAS</sequence>
<reference evidence="2 3" key="1">
    <citation type="submission" date="2012-04" db="EMBL/GenBank/DDBJ databases">
        <title>Complete genome of Rhodanobacter sp. 2APBS1.</title>
        <authorList>
            <consortium name="US DOE Joint Genome Institute"/>
            <person name="Huntemann M."/>
            <person name="Wei C.-L."/>
            <person name="Han J."/>
            <person name="Detter J.C."/>
            <person name="Han C."/>
            <person name="Tapia R."/>
            <person name="Munk A.C.C."/>
            <person name="Chen A."/>
            <person name="Krypides N."/>
            <person name="Mavromatis K."/>
            <person name="Markowitz V."/>
            <person name="Szeto E."/>
            <person name="Ivanova N."/>
            <person name="Mikhailova N."/>
            <person name="Ovchinnikova G."/>
            <person name="Pagani I."/>
            <person name="Pati A."/>
            <person name="Goodwin L."/>
            <person name="Peters L."/>
            <person name="Pitluck S."/>
            <person name="Woyke T."/>
            <person name="Prakash O."/>
            <person name="Elkins J."/>
            <person name="Brown S."/>
            <person name="Palumbo A."/>
            <person name="Hemme C."/>
            <person name="Zhou J."/>
            <person name="Watson D."/>
            <person name="Jardine P."/>
            <person name="Kostka J."/>
            <person name="Green S."/>
        </authorList>
    </citation>
    <scope>NUCLEOTIDE SEQUENCE [LARGE SCALE GENOMIC DNA]</scope>
    <source>
        <strain evidence="2 3">2APBS1</strain>
    </source>
</reference>
<evidence type="ECO:0000313" key="2">
    <source>
        <dbReference type="EMBL" id="AGG89083.1"/>
    </source>
</evidence>
<feature type="region of interest" description="Disordered" evidence="1">
    <location>
        <begin position="153"/>
        <end position="184"/>
    </location>
</feature>
<dbReference type="EMBL" id="CP003470">
    <property type="protein sequence ID" value="AGG89083.1"/>
    <property type="molecule type" value="Genomic_DNA"/>
</dbReference>
<dbReference type="OrthoDB" id="2083345at2"/>
<gene>
    <name evidence="2" type="ORF">R2APBS1_1960</name>
</gene>
<dbReference type="STRING" id="666685.R2APBS1_1960"/>
<dbReference type="GeneID" id="72428694"/>
<dbReference type="AlphaFoldDB" id="M4NHG0"/>
<dbReference type="HOGENOM" id="CLU_1650726_0_0_6"/>
<evidence type="ECO:0000256" key="1">
    <source>
        <dbReference type="SAM" id="MobiDB-lite"/>
    </source>
</evidence>
<dbReference type="KEGG" id="rhd:R2APBS1_1960"/>
<dbReference type="RefSeq" id="WP_015447808.1">
    <property type="nucleotide sequence ID" value="NC_020541.1"/>
</dbReference>
<name>M4NHG0_9GAMM</name>
<accession>M4NHG0</accession>
<feature type="compositionally biased region" description="Low complexity" evidence="1">
    <location>
        <begin position="167"/>
        <end position="184"/>
    </location>
</feature>
<organism evidence="2 3">
    <name type="scientific">Rhodanobacter denitrificans</name>
    <dbReference type="NCBI Taxonomy" id="666685"/>
    <lineage>
        <taxon>Bacteria</taxon>
        <taxon>Pseudomonadati</taxon>
        <taxon>Pseudomonadota</taxon>
        <taxon>Gammaproteobacteria</taxon>
        <taxon>Lysobacterales</taxon>
        <taxon>Rhodanobacteraceae</taxon>
        <taxon>Rhodanobacter</taxon>
    </lineage>
</organism>